<keyword evidence="1" id="KW-0677">Repeat</keyword>
<evidence type="ECO:0000256" key="3">
    <source>
        <dbReference type="PROSITE-ProRule" id="PRU00023"/>
    </source>
</evidence>
<dbReference type="Pfam" id="PF09372">
    <property type="entry name" value="PRANC"/>
    <property type="match status" value="1"/>
</dbReference>
<dbReference type="InterPro" id="IPR018272">
    <property type="entry name" value="PRANC_domain"/>
</dbReference>
<feature type="repeat" description="ANK" evidence="3">
    <location>
        <begin position="162"/>
        <end position="194"/>
    </location>
</feature>
<evidence type="ECO:0000256" key="1">
    <source>
        <dbReference type="ARBA" id="ARBA00022737"/>
    </source>
</evidence>
<dbReference type="Gene3D" id="1.25.40.20">
    <property type="entry name" value="Ankyrin repeat-containing domain"/>
    <property type="match status" value="1"/>
</dbReference>
<keyword evidence="6" id="KW-1185">Reference proteome</keyword>
<dbReference type="Pfam" id="PF12796">
    <property type="entry name" value="Ank_2"/>
    <property type="match status" value="2"/>
</dbReference>
<evidence type="ECO:0000256" key="2">
    <source>
        <dbReference type="ARBA" id="ARBA00023043"/>
    </source>
</evidence>
<reference evidence="5 6" key="1">
    <citation type="journal article" date="2014" name="BMC Genomics">
        <title>The complete genome sequences of poxviruses isolated from a penguin and a pigeon in South Africa and comparison to other sequenced avipoxviruses.</title>
        <authorList>
            <person name="Offerman K."/>
            <person name="Carulei O."/>
            <person name="van der Walt A.P."/>
            <person name="Douglass N."/>
            <person name="Williamson A.L."/>
        </authorList>
    </citation>
    <scope>NUCLEOTIDE SEQUENCE [LARGE SCALE GENOMIC DNA]</scope>
    <source>
        <strain evidence="5">FeP2</strain>
    </source>
</reference>
<protein>
    <submittedName>
        <fullName evidence="5">Ankyrin repeat protein</fullName>
    </submittedName>
</protein>
<dbReference type="SMART" id="SM00248">
    <property type="entry name" value="ANK"/>
    <property type="match status" value="5"/>
</dbReference>
<evidence type="ECO:0000313" key="6">
    <source>
        <dbReference type="Proteomes" id="UP000101521"/>
    </source>
</evidence>
<evidence type="ECO:0000259" key="4">
    <source>
        <dbReference type="Pfam" id="PF09372"/>
    </source>
</evidence>
<dbReference type="GeneID" id="19737740"/>
<dbReference type="KEGG" id="vg:19737740"/>
<dbReference type="EMBL" id="KJ801920">
    <property type="protein sequence ID" value="AID46532.1"/>
    <property type="molecule type" value="Genomic_DNA"/>
</dbReference>
<dbReference type="PANTHER" id="PTHR24171">
    <property type="entry name" value="ANKYRIN REPEAT DOMAIN-CONTAINING PROTEIN 39-RELATED"/>
    <property type="match status" value="1"/>
</dbReference>
<dbReference type="InterPro" id="IPR036770">
    <property type="entry name" value="Ankyrin_rpt-contain_sf"/>
</dbReference>
<dbReference type="RefSeq" id="YP_009046256.1">
    <property type="nucleotide sequence ID" value="NC_024447.1"/>
</dbReference>
<evidence type="ECO:0000313" key="5">
    <source>
        <dbReference type="EMBL" id="AID46532.1"/>
    </source>
</evidence>
<name>A0A068EKL1_9POXV</name>
<proteinExistence type="predicted"/>
<keyword evidence="2 3" id="KW-0040">ANK repeat</keyword>
<feature type="repeat" description="ANK" evidence="3">
    <location>
        <begin position="129"/>
        <end position="161"/>
    </location>
</feature>
<dbReference type="SUPFAM" id="SSF48403">
    <property type="entry name" value="Ankyrin repeat"/>
    <property type="match status" value="1"/>
</dbReference>
<accession>A0A068EKL1</accession>
<dbReference type="InterPro" id="IPR002110">
    <property type="entry name" value="Ankyrin_rpt"/>
</dbReference>
<sequence>MLGLYIREAVMDGDCLTLKRLLESGYDPIQEYEDLPSPMDLAIMFKNNEAIELLKFYSDKNNTSWKKELHDAITLNDHTKMISVLDENTYLDENFNGVTPLCLAVTLNNVKAARVLLQHGADPDIRNTESLAPLHLAVKNNNSKIVEELIKYKANLNIEDENGNTPLVLAIKSRNLEMCKILLKKGASANYSSSHELVPLFCAVQSDVSDKMVRLLILHGAEINYIYNNFTIMESISKICPLKCTSSTAIALVPEIVLSKTRSMLPEQEKGFNRNARIIKGCETLLRIAVECSKELIHMESIRIGKSNLYNICILKQQYDKNELARSYNRIVETQNHINIYKYKIIRILKIASVRRMNLQKAISITDEYLDSGDCGWNKLSYEIKYHIFSILENTDMKSLLRK</sequence>
<dbReference type="PROSITE" id="PS50297">
    <property type="entry name" value="ANK_REP_REGION"/>
    <property type="match status" value="3"/>
</dbReference>
<feature type="repeat" description="ANK" evidence="3">
    <location>
        <begin position="96"/>
        <end position="128"/>
    </location>
</feature>
<dbReference type="PROSITE" id="PS50088">
    <property type="entry name" value="ANK_REPEAT"/>
    <property type="match status" value="3"/>
</dbReference>
<feature type="domain" description="PRANC" evidence="4">
    <location>
        <begin position="306"/>
        <end position="401"/>
    </location>
</feature>
<organism evidence="5 6">
    <name type="scientific">Pigeonpox virus</name>
    <dbReference type="NCBI Taxonomy" id="10264"/>
    <lineage>
        <taxon>Viruses</taxon>
        <taxon>Varidnaviria</taxon>
        <taxon>Bamfordvirae</taxon>
        <taxon>Nucleocytoviricota</taxon>
        <taxon>Pokkesviricetes</taxon>
        <taxon>Chitovirales</taxon>
        <taxon>Poxviridae</taxon>
        <taxon>Chordopoxvirinae</taxon>
        <taxon>Avipoxvirus</taxon>
        <taxon>Avipoxvirus pigeonpox</taxon>
    </lineage>
</organism>
<gene>
    <name evidence="5" type="ORF">fep_016</name>
</gene>
<dbReference type="Proteomes" id="UP000101521">
    <property type="component" value="Segment"/>
</dbReference>